<feature type="domain" description="Protein kinase" evidence="6">
    <location>
        <begin position="119"/>
        <end position="377"/>
    </location>
</feature>
<feature type="compositionally biased region" description="Polar residues" evidence="5">
    <location>
        <begin position="102"/>
        <end position="116"/>
    </location>
</feature>
<dbReference type="PROSITE" id="PS00107">
    <property type="entry name" value="PROTEIN_KINASE_ATP"/>
    <property type="match status" value="1"/>
</dbReference>
<protein>
    <submittedName>
        <fullName evidence="7">Pkinase-domain-containing protein</fullName>
    </submittedName>
</protein>
<feature type="binding site" evidence="3">
    <location>
        <position position="148"/>
    </location>
    <ligand>
        <name>ATP</name>
        <dbReference type="ChEBI" id="CHEBI:30616"/>
    </ligand>
</feature>
<keyword evidence="8" id="KW-1185">Reference proteome</keyword>
<dbReference type="OrthoDB" id="40902at2759"/>
<dbReference type="FunFam" id="1.10.510.10:FF:000571">
    <property type="entry name" value="Maternal embryonic leucine zipper kinase"/>
    <property type="match status" value="1"/>
</dbReference>
<evidence type="ECO:0000313" key="8">
    <source>
        <dbReference type="Proteomes" id="UP000076727"/>
    </source>
</evidence>
<keyword evidence="7" id="KW-0418">Kinase</keyword>
<evidence type="ECO:0000313" key="7">
    <source>
        <dbReference type="EMBL" id="KZT64993.1"/>
    </source>
</evidence>
<name>A0A165LY07_9APHY</name>
<accession>A0A165LY07</accession>
<dbReference type="Proteomes" id="UP000076727">
    <property type="component" value="Unassembled WGS sequence"/>
</dbReference>
<evidence type="ECO:0000256" key="1">
    <source>
        <dbReference type="ARBA" id="ARBA00022741"/>
    </source>
</evidence>
<sequence length="497" mass="55004">MFRYFRKIGSQLHTHRRKSDKSEDSPTRPESIATTSSSSPAVERLRSHISRGQDRGDASEKQRTSMEKRGRQERPSAQPDRGEAPASSALAPSSPPRHRSTSAKSSRMSPAPTTVPCQYRTGKTLGSGTYAIVKEAVHIKTGEYYACKVINKKLMEGREYMVRNEIAVLKKVSRGNPNIVTLHDYFETAHNLYLCFDLCTGGELFDRICAKGNYYEADAAELVRTIMGAVKYIHSCGIVHRDLKPENLLFKTKDEDADIMIADFGLSRVMDDHLLTEVCGTPGYMAPEIFKKTGHGKPVDVWAMGVITYFLLCGYTPFDRDTQQQEMEAILAGDYKFEPDEYWANVSQTARDFVSSCLTVDPAARPTAAEALQHPWLASATPHYVPDPESPSGGPKDLLPHVKKAFDAKKTFRKAVLSMVAMRRMSTLAQTHVHEPQIGGKSLRQLLEESEKEHVDAEHPVMHFDHSSSEGGSSSGGEDHGGLADALSSVNLSAARK</sequence>
<dbReference type="GO" id="GO:0005524">
    <property type="term" value="F:ATP binding"/>
    <property type="evidence" value="ECO:0007669"/>
    <property type="project" value="UniProtKB-UniRule"/>
</dbReference>
<dbReference type="Gene3D" id="1.10.510.10">
    <property type="entry name" value="Transferase(Phosphotransferase) domain 1"/>
    <property type="match status" value="1"/>
</dbReference>
<evidence type="ECO:0000256" key="3">
    <source>
        <dbReference type="PROSITE-ProRule" id="PRU10141"/>
    </source>
</evidence>
<dbReference type="CDD" id="cd05117">
    <property type="entry name" value="STKc_CAMK"/>
    <property type="match status" value="1"/>
</dbReference>
<dbReference type="Pfam" id="PF00069">
    <property type="entry name" value="Pkinase"/>
    <property type="match status" value="1"/>
</dbReference>
<dbReference type="Gene3D" id="3.30.200.20">
    <property type="entry name" value="Phosphorylase Kinase, domain 1"/>
    <property type="match status" value="1"/>
</dbReference>
<dbReference type="PANTHER" id="PTHR24347">
    <property type="entry name" value="SERINE/THREONINE-PROTEIN KINASE"/>
    <property type="match status" value="1"/>
</dbReference>
<evidence type="ECO:0000256" key="4">
    <source>
        <dbReference type="RuleBase" id="RU000304"/>
    </source>
</evidence>
<gene>
    <name evidence="7" type="ORF">DAEQUDRAFT_731973</name>
</gene>
<keyword evidence="2 3" id="KW-0067">ATP-binding</keyword>
<reference evidence="7 8" key="1">
    <citation type="journal article" date="2016" name="Mol. Biol. Evol.">
        <title>Comparative Genomics of Early-Diverging Mushroom-Forming Fungi Provides Insights into the Origins of Lignocellulose Decay Capabilities.</title>
        <authorList>
            <person name="Nagy L.G."/>
            <person name="Riley R."/>
            <person name="Tritt A."/>
            <person name="Adam C."/>
            <person name="Daum C."/>
            <person name="Floudas D."/>
            <person name="Sun H."/>
            <person name="Yadav J.S."/>
            <person name="Pangilinan J."/>
            <person name="Larsson K.H."/>
            <person name="Matsuura K."/>
            <person name="Barry K."/>
            <person name="Labutti K."/>
            <person name="Kuo R."/>
            <person name="Ohm R.A."/>
            <person name="Bhattacharya S.S."/>
            <person name="Shirouzu T."/>
            <person name="Yoshinaga Y."/>
            <person name="Martin F.M."/>
            <person name="Grigoriev I.V."/>
            <person name="Hibbett D.S."/>
        </authorList>
    </citation>
    <scope>NUCLEOTIDE SEQUENCE [LARGE SCALE GENOMIC DNA]</scope>
    <source>
        <strain evidence="7 8">L-15889</strain>
    </source>
</reference>
<evidence type="ECO:0000256" key="2">
    <source>
        <dbReference type="ARBA" id="ARBA00022840"/>
    </source>
</evidence>
<dbReference type="SUPFAM" id="SSF56112">
    <property type="entry name" value="Protein kinase-like (PK-like)"/>
    <property type="match status" value="1"/>
</dbReference>
<dbReference type="PROSITE" id="PS50011">
    <property type="entry name" value="PROTEIN_KINASE_DOM"/>
    <property type="match status" value="1"/>
</dbReference>
<dbReference type="PROSITE" id="PS00108">
    <property type="entry name" value="PROTEIN_KINASE_ST"/>
    <property type="match status" value="1"/>
</dbReference>
<proteinExistence type="inferred from homology"/>
<dbReference type="GO" id="GO:0004674">
    <property type="term" value="F:protein serine/threonine kinase activity"/>
    <property type="evidence" value="ECO:0007669"/>
    <property type="project" value="UniProtKB-KW"/>
</dbReference>
<feature type="region of interest" description="Disordered" evidence="5">
    <location>
        <begin position="1"/>
        <end position="119"/>
    </location>
</feature>
<keyword evidence="1 3" id="KW-0547">Nucleotide-binding</keyword>
<feature type="compositionally biased region" description="Polar residues" evidence="5">
    <location>
        <begin position="488"/>
        <end position="497"/>
    </location>
</feature>
<keyword evidence="7" id="KW-0808">Transferase</keyword>
<keyword evidence="4" id="KW-0723">Serine/threonine-protein kinase</keyword>
<dbReference type="InterPro" id="IPR011009">
    <property type="entry name" value="Kinase-like_dom_sf"/>
</dbReference>
<organism evidence="7 8">
    <name type="scientific">Daedalea quercina L-15889</name>
    <dbReference type="NCBI Taxonomy" id="1314783"/>
    <lineage>
        <taxon>Eukaryota</taxon>
        <taxon>Fungi</taxon>
        <taxon>Dikarya</taxon>
        <taxon>Basidiomycota</taxon>
        <taxon>Agaricomycotina</taxon>
        <taxon>Agaricomycetes</taxon>
        <taxon>Polyporales</taxon>
        <taxon>Fomitopsis</taxon>
    </lineage>
</organism>
<comment type="similarity">
    <text evidence="4">Belongs to the protein kinase superfamily.</text>
</comment>
<dbReference type="InterPro" id="IPR017441">
    <property type="entry name" value="Protein_kinase_ATP_BS"/>
</dbReference>
<dbReference type="AlphaFoldDB" id="A0A165LY07"/>
<evidence type="ECO:0000259" key="6">
    <source>
        <dbReference type="PROSITE" id="PS50011"/>
    </source>
</evidence>
<dbReference type="STRING" id="1314783.A0A165LY07"/>
<dbReference type="EMBL" id="KV429114">
    <property type="protein sequence ID" value="KZT64993.1"/>
    <property type="molecule type" value="Genomic_DNA"/>
</dbReference>
<feature type="region of interest" description="Disordered" evidence="5">
    <location>
        <begin position="463"/>
        <end position="497"/>
    </location>
</feature>
<evidence type="ECO:0000256" key="5">
    <source>
        <dbReference type="SAM" id="MobiDB-lite"/>
    </source>
</evidence>
<dbReference type="InterPro" id="IPR000719">
    <property type="entry name" value="Prot_kinase_dom"/>
</dbReference>
<feature type="compositionally biased region" description="Basic and acidic residues" evidence="5">
    <location>
        <begin position="43"/>
        <end position="74"/>
    </location>
</feature>
<dbReference type="InterPro" id="IPR008271">
    <property type="entry name" value="Ser/Thr_kinase_AS"/>
</dbReference>
<dbReference type="SMART" id="SM00220">
    <property type="entry name" value="S_TKc"/>
    <property type="match status" value="1"/>
</dbReference>
<dbReference type="FunFam" id="3.30.200.20:FF:000153">
    <property type="entry name" value="Calcium/calmodulin-dependent protein kinase type I"/>
    <property type="match status" value="1"/>
</dbReference>